<accession>A0A7S0B9P2</accession>
<dbReference type="AlphaFoldDB" id="A0A7S0B9P2"/>
<feature type="region of interest" description="Disordered" evidence="1">
    <location>
        <begin position="284"/>
        <end position="396"/>
    </location>
</feature>
<feature type="compositionally biased region" description="Low complexity" evidence="1">
    <location>
        <begin position="317"/>
        <end position="332"/>
    </location>
</feature>
<feature type="signal peptide" evidence="2">
    <location>
        <begin position="1"/>
        <end position="32"/>
    </location>
</feature>
<organism evidence="3">
    <name type="scientific">Pyrodinium bahamense</name>
    <dbReference type="NCBI Taxonomy" id="73915"/>
    <lineage>
        <taxon>Eukaryota</taxon>
        <taxon>Sar</taxon>
        <taxon>Alveolata</taxon>
        <taxon>Dinophyceae</taxon>
        <taxon>Gonyaulacales</taxon>
        <taxon>Pyrocystaceae</taxon>
        <taxon>Pyrodinium</taxon>
    </lineage>
</organism>
<name>A0A7S0B9P2_9DINO</name>
<sequence length="396" mass="39819">MLCRPQPSRGLAATTASVAALVAALAPHGTAALEPLRLMRRGGAGAGTGSGPSGAAPVQKRRQLQDAAVPGHSHSPVAAVALGHRTNWDIGTGGTVSRRRGARSIVVESTGVRLAPQGVDMVALQPMVRAEPANASAVVVATALPPVAKAPAPPTQTPAPQAQAPQAQAPALALSPAQVAAAQAATVQPGLSLVNTSLLLGTTSPPTVQAMLAPGYQTISVAAPTPAINASIIQANMTATGTSAKPEEASSGWKWATIAIPLVALSGLVTVYYYWRLQPSKKGLLSSTQTATTQARTSYRRTLQSAAYGRRSESEGHGSSNGHRSAGSAAGSTDREGGGGGPDAGTAAGPPRPAPGSYRDRRTKARSPSSGPGPQPSEPQPQGPAPALRQATFEGL</sequence>
<proteinExistence type="predicted"/>
<feature type="compositionally biased region" description="Gly residues" evidence="1">
    <location>
        <begin position="42"/>
        <end position="52"/>
    </location>
</feature>
<feature type="compositionally biased region" description="Low complexity" evidence="1">
    <location>
        <begin position="286"/>
        <end position="302"/>
    </location>
</feature>
<feature type="region of interest" description="Disordered" evidence="1">
    <location>
        <begin position="42"/>
        <end position="73"/>
    </location>
</feature>
<keyword evidence="2" id="KW-0732">Signal</keyword>
<protein>
    <submittedName>
        <fullName evidence="3">Uncharacterized protein</fullName>
    </submittedName>
</protein>
<evidence type="ECO:0000313" key="3">
    <source>
        <dbReference type="EMBL" id="CAD8387729.1"/>
    </source>
</evidence>
<dbReference type="EMBL" id="HBEG01051663">
    <property type="protein sequence ID" value="CAD8387729.1"/>
    <property type="molecule type" value="Transcribed_RNA"/>
</dbReference>
<gene>
    <name evidence="3" type="ORF">PBAH0796_LOCUS31417</name>
</gene>
<evidence type="ECO:0000256" key="2">
    <source>
        <dbReference type="SAM" id="SignalP"/>
    </source>
</evidence>
<feature type="compositionally biased region" description="Pro residues" evidence="1">
    <location>
        <begin position="371"/>
        <end position="384"/>
    </location>
</feature>
<feature type="chain" id="PRO_5030781834" evidence="2">
    <location>
        <begin position="33"/>
        <end position="396"/>
    </location>
</feature>
<evidence type="ECO:0000256" key="1">
    <source>
        <dbReference type="SAM" id="MobiDB-lite"/>
    </source>
</evidence>
<reference evidence="3" key="1">
    <citation type="submission" date="2021-01" db="EMBL/GenBank/DDBJ databases">
        <authorList>
            <person name="Corre E."/>
            <person name="Pelletier E."/>
            <person name="Niang G."/>
            <person name="Scheremetjew M."/>
            <person name="Finn R."/>
            <person name="Kale V."/>
            <person name="Holt S."/>
            <person name="Cochrane G."/>
            <person name="Meng A."/>
            <person name="Brown T."/>
            <person name="Cohen L."/>
        </authorList>
    </citation>
    <scope>NUCLEOTIDE SEQUENCE</scope>
    <source>
        <strain evidence="3">Pbaha01</strain>
    </source>
</reference>